<dbReference type="PANTHER" id="PTHR31050">
    <property type="entry name" value="OS08G0413200 PROTEIN"/>
    <property type="match status" value="1"/>
</dbReference>
<evidence type="ECO:0000313" key="1">
    <source>
        <dbReference type="Proteomes" id="UP000504607"/>
    </source>
</evidence>
<organism evidence="1 2">
    <name type="scientific">Elaeis guineensis var. tenera</name>
    <name type="common">Oil palm</name>
    <dbReference type="NCBI Taxonomy" id="51953"/>
    <lineage>
        <taxon>Eukaryota</taxon>
        <taxon>Viridiplantae</taxon>
        <taxon>Streptophyta</taxon>
        <taxon>Embryophyta</taxon>
        <taxon>Tracheophyta</taxon>
        <taxon>Spermatophyta</taxon>
        <taxon>Magnoliopsida</taxon>
        <taxon>Liliopsida</taxon>
        <taxon>Arecaceae</taxon>
        <taxon>Arecoideae</taxon>
        <taxon>Cocoseae</taxon>
        <taxon>Elaeidinae</taxon>
        <taxon>Elaeis</taxon>
    </lineage>
</organism>
<dbReference type="OrthoDB" id="741151at2759"/>
<dbReference type="KEGG" id="egu:105031993"/>
<dbReference type="RefSeq" id="XP_010904613.1">
    <property type="nucleotide sequence ID" value="XM_010906311.3"/>
</dbReference>
<name>A0A6I9Q8C4_ELAGV</name>
<dbReference type="InParanoid" id="A0A6I9Q8C4"/>
<gene>
    <name evidence="2" type="primary">LOC105031993</name>
</gene>
<reference evidence="2" key="1">
    <citation type="submission" date="2025-08" db="UniProtKB">
        <authorList>
            <consortium name="RefSeq"/>
        </authorList>
    </citation>
    <scope>IDENTIFICATION</scope>
</reference>
<protein>
    <submittedName>
        <fullName evidence="2">Uncharacterized protein LOC105031993</fullName>
    </submittedName>
</protein>
<keyword evidence="1" id="KW-1185">Reference proteome</keyword>
<dbReference type="Pfam" id="PF06880">
    <property type="entry name" value="DUF1262"/>
    <property type="match status" value="1"/>
</dbReference>
<dbReference type="GeneID" id="105031993"/>
<dbReference type="InterPro" id="IPR010683">
    <property type="entry name" value="DUF1262"/>
</dbReference>
<sequence length="387" mass="44499">MYATRLLSVFKDSPDAALQSPPEGPNSGYLVLQDEGPDVAEPTCCWGLCKDTRVRDLPFPQNRILTIEYTQPNGQSSATYTEVVIFVPVMDQPLSSNRYYVILVKGKHKGKALTCSKEEDKTTCCFCRCVKDLKPRPFDHTNIYQQMEIVGKKGCFTAKSIASDGYPPWLLRTRYWRVYASKPKNYSLSEASGRNKSLHARLSELDFPISAMNSPKVGVGKWYIPFVFVKEKASFEEQMNLSMLYEMTLDQFWEEVYTRENSHGKGKVVEVNSSIRAEMVFLNGREAKQDVERSVDGFLWFKPLDSMEEGIGLSSAIWERMRWEENRGGWVAGEEKVERVEEYGGGNGWRKFSCYVLVERFAMKRMDGSLALIFDFRHTKKIRTKWE</sequence>
<dbReference type="FunCoup" id="A0A6I9Q8C4">
    <property type="interactions" value="1065"/>
</dbReference>
<accession>A0A6I9Q8C4</accession>
<dbReference type="AlphaFoldDB" id="A0A6I9Q8C4"/>
<dbReference type="PANTHER" id="PTHR31050:SF3">
    <property type="entry name" value="OS08G0412800 PROTEIN"/>
    <property type="match status" value="1"/>
</dbReference>
<evidence type="ECO:0000313" key="2">
    <source>
        <dbReference type="RefSeq" id="XP_010904613.1"/>
    </source>
</evidence>
<dbReference type="Proteomes" id="UP000504607">
    <property type="component" value="Unplaced"/>
</dbReference>
<proteinExistence type="predicted"/>